<comment type="caution">
    <text evidence="6">The sequence shown here is derived from an EMBL/GenBank/DDBJ whole genome shotgun (WGS) entry which is preliminary data.</text>
</comment>
<feature type="compositionally biased region" description="Basic and acidic residues" evidence="4">
    <location>
        <begin position="634"/>
        <end position="650"/>
    </location>
</feature>
<feature type="domain" description="Agenet" evidence="5">
    <location>
        <begin position="228"/>
        <end position="284"/>
    </location>
</feature>
<dbReference type="InterPro" id="IPR007930">
    <property type="entry name" value="DUF724"/>
</dbReference>
<evidence type="ECO:0000313" key="7">
    <source>
        <dbReference type="Proteomes" id="UP001408789"/>
    </source>
</evidence>
<evidence type="ECO:0000259" key="5">
    <source>
        <dbReference type="SMART" id="SM00743"/>
    </source>
</evidence>
<organism evidence="6 7">
    <name type="scientific">Deinandra increscens subsp. villosa</name>
    <dbReference type="NCBI Taxonomy" id="3103831"/>
    <lineage>
        <taxon>Eukaryota</taxon>
        <taxon>Viridiplantae</taxon>
        <taxon>Streptophyta</taxon>
        <taxon>Embryophyta</taxon>
        <taxon>Tracheophyta</taxon>
        <taxon>Spermatophyta</taxon>
        <taxon>Magnoliopsida</taxon>
        <taxon>eudicotyledons</taxon>
        <taxon>Gunneridae</taxon>
        <taxon>Pentapetalae</taxon>
        <taxon>asterids</taxon>
        <taxon>campanulids</taxon>
        <taxon>Asterales</taxon>
        <taxon>Asteraceae</taxon>
        <taxon>Asteroideae</taxon>
        <taxon>Heliantheae alliance</taxon>
        <taxon>Madieae</taxon>
        <taxon>Madiinae</taxon>
        <taxon>Deinandra</taxon>
    </lineage>
</organism>
<feature type="compositionally biased region" description="Polar residues" evidence="4">
    <location>
        <begin position="370"/>
        <end position="383"/>
    </location>
</feature>
<feature type="region of interest" description="Disordered" evidence="4">
    <location>
        <begin position="536"/>
        <end position="578"/>
    </location>
</feature>
<feature type="domain" description="Agenet" evidence="5">
    <location>
        <begin position="160"/>
        <end position="226"/>
    </location>
</feature>
<dbReference type="Proteomes" id="UP001408789">
    <property type="component" value="Unassembled WGS sequence"/>
</dbReference>
<feature type="domain" description="Agenet" evidence="5">
    <location>
        <begin position="88"/>
        <end position="144"/>
    </location>
</feature>
<feature type="compositionally biased region" description="Basic residues" evidence="4">
    <location>
        <begin position="385"/>
        <end position="394"/>
    </location>
</feature>
<name>A0AAP0GQM8_9ASTR</name>
<keyword evidence="1" id="KW-0813">Transport</keyword>
<sequence>MDDYHHFNHLTKGSQIEVLKSHVFYLATVIRPPPPSISPPNHHHNNNNNLVYVEYHHIFSKQASSVRLREHANVSYVRPSPLPDSNPPNFKLNDLVDAFYRNGWWTGVITAVVDESNFVVTFKNPPEDIQFCCSDLRIHRNWVGGRWVQPQKQGTTGWLFSVGKRVEVSFDREGLGDVWFPATVLKSLGNSTFLVEYQQPGAGDEAVLHKVTVDNNHIRPSPPHLRDKHFALLEKVDAYYDFGWWSGVVTKELADNRYIVFFKHTKKEREFIYSRVRRHLDWKGGKWFNTSQGDTVVRTTHSLIDNQIEQVTPIIGKQSPVATSIMKSKQKNIKSNNKSSPKDEILNDGSSKKSIHPSVGQSEGFDSEVSGMTDQAFSKTENLSHGKKVRSKRGKNTERKASNDYSSKRGKLTNELKSLQSLSVGSEGDLMKTRTQVIAEKNDATKDFPFVVMGLQCNLMTTSQGKIVQKLPLEQTAIVAKSDTEQEVSVAPLTVVDQEGGTASVAQKRKRGRPPKLQALSPKTLVTDNHEIGSVATSKHSVVEAGQRKEVGLSTSSETKSLEENQGPVNEHPGVGGKQNVSLIKDKLPNENTGLDLHVEGGQGTKKYSARKGKRGKRRTISINTESLTQDSQDASKEKADESLGKDSIRNPEASVGKSLVVVPDDQPLSRWIEGKHSPITVHGPEGAVEQPSKASVGSLEIVQRDMDSGNLPFVRTTSLWKTIESMEAFQKLPQKPHFRPLLEGVRQGAREGLAIGTMVTFSTVVDKTCGLRFDDPRSTIEDCLETLIELEDNGFDVEVIRERLIGLLLVKDKQKELEERSKGVLENIKEQDVQGKKIDEEIEEISRQMRELEERRKQVLLKKEKGISEIGLMKTVNEGIEQEIREVDAEFDGLAAAPLWKAT</sequence>
<dbReference type="CDD" id="cd20405">
    <property type="entry name" value="Tudor_Agenet_AtDUF_rpt1_3"/>
    <property type="match status" value="1"/>
</dbReference>
<gene>
    <name evidence="6" type="ORF">SSX86_026962</name>
</gene>
<feature type="region of interest" description="Disordered" evidence="4">
    <location>
        <begin position="323"/>
        <end position="413"/>
    </location>
</feature>
<dbReference type="InterPro" id="IPR008395">
    <property type="entry name" value="Agenet-like_dom"/>
</dbReference>
<keyword evidence="3" id="KW-0175">Coiled coil</keyword>
<evidence type="ECO:0000256" key="2">
    <source>
        <dbReference type="ARBA" id="ARBA00022604"/>
    </source>
</evidence>
<evidence type="ECO:0000256" key="3">
    <source>
        <dbReference type="SAM" id="Coils"/>
    </source>
</evidence>
<dbReference type="EMBL" id="JBCNJP010000025">
    <property type="protein sequence ID" value="KAK9055875.1"/>
    <property type="molecule type" value="Genomic_DNA"/>
</dbReference>
<accession>A0AAP0GQM8</accession>
<dbReference type="PANTHER" id="PTHR31917:SF153">
    <property type="entry name" value="DUF724 DOMAIN-CONTAINING PROTEIN 3-RELATED"/>
    <property type="match status" value="1"/>
</dbReference>
<dbReference type="Pfam" id="PF05266">
    <property type="entry name" value="DUF724"/>
    <property type="match status" value="1"/>
</dbReference>
<feature type="region of interest" description="Disordered" evidence="4">
    <location>
        <begin position="592"/>
        <end position="652"/>
    </location>
</feature>
<keyword evidence="7" id="KW-1185">Reference proteome</keyword>
<evidence type="ECO:0000256" key="4">
    <source>
        <dbReference type="SAM" id="MobiDB-lite"/>
    </source>
</evidence>
<dbReference type="PANTHER" id="PTHR31917">
    <property type="entry name" value="AGENET DOMAIN-CONTAINING PROTEIN-RELATED"/>
    <property type="match status" value="1"/>
</dbReference>
<keyword evidence="2" id="KW-0341">Growth regulation</keyword>
<dbReference type="Pfam" id="PF05641">
    <property type="entry name" value="Agenet"/>
    <property type="match status" value="1"/>
</dbReference>
<dbReference type="CDD" id="cd20406">
    <property type="entry name" value="Tudor_Agenet_AtDUF_rpt2_4"/>
    <property type="match status" value="2"/>
</dbReference>
<feature type="coiled-coil region" evidence="3">
    <location>
        <begin position="836"/>
        <end position="863"/>
    </location>
</feature>
<dbReference type="InterPro" id="IPR014002">
    <property type="entry name" value="Agenet_dom_plant"/>
</dbReference>
<proteinExistence type="predicted"/>
<feature type="compositionally biased region" description="Basic residues" evidence="4">
    <location>
        <begin position="608"/>
        <end position="620"/>
    </location>
</feature>
<protein>
    <recommendedName>
        <fullName evidence="5">Agenet domain-containing protein</fullName>
    </recommendedName>
</protein>
<dbReference type="AlphaFoldDB" id="A0AAP0GQM8"/>
<evidence type="ECO:0000256" key="1">
    <source>
        <dbReference type="ARBA" id="ARBA00022448"/>
    </source>
</evidence>
<dbReference type="SMART" id="SM00743">
    <property type="entry name" value="Agenet"/>
    <property type="match status" value="3"/>
</dbReference>
<feature type="compositionally biased region" description="Polar residues" evidence="4">
    <location>
        <begin position="621"/>
        <end position="633"/>
    </location>
</feature>
<evidence type="ECO:0000313" key="6">
    <source>
        <dbReference type="EMBL" id="KAK9055875.1"/>
    </source>
</evidence>
<reference evidence="6 7" key="1">
    <citation type="submission" date="2024-04" db="EMBL/GenBank/DDBJ databases">
        <title>The reference genome of an endangered Asteraceae, Deinandra increscens subsp. villosa, native to the Central Coast of California.</title>
        <authorList>
            <person name="Guilliams M."/>
            <person name="Hasenstab-Lehman K."/>
            <person name="Meyer R."/>
            <person name="Mcevoy S."/>
        </authorList>
    </citation>
    <scope>NUCLEOTIDE SEQUENCE [LARGE SCALE GENOMIC DNA]</scope>
    <source>
        <tissue evidence="6">Leaf</tissue>
    </source>
</reference>